<accession>A0ABS5JVY3</accession>
<organism evidence="2 3">
    <name type="scientific">Carboxylicivirga linearis</name>
    <dbReference type="NCBI Taxonomy" id="1628157"/>
    <lineage>
        <taxon>Bacteria</taxon>
        <taxon>Pseudomonadati</taxon>
        <taxon>Bacteroidota</taxon>
        <taxon>Bacteroidia</taxon>
        <taxon>Marinilabiliales</taxon>
        <taxon>Marinilabiliaceae</taxon>
        <taxon>Carboxylicivirga</taxon>
    </lineage>
</organism>
<dbReference type="EMBL" id="JAGUCO010000007">
    <property type="protein sequence ID" value="MBS2099057.1"/>
    <property type="molecule type" value="Genomic_DNA"/>
</dbReference>
<protein>
    <recommendedName>
        <fullName evidence="4">Peptidase M56 domain-containing protein</fullName>
    </recommendedName>
</protein>
<keyword evidence="3" id="KW-1185">Reference proteome</keyword>
<keyword evidence="1" id="KW-0812">Transmembrane</keyword>
<keyword evidence="1" id="KW-1133">Transmembrane helix</keyword>
<name>A0ABS5JVY3_9BACT</name>
<evidence type="ECO:0000256" key="1">
    <source>
        <dbReference type="SAM" id="Phobius"/>
    </source>
</evidence>
<evidence type="ECO:0008006" key="4">
    <source>
        <dbReference type="Google" id="ProtNLM"/>
    </source>
</evidence>
<sequence length="219" mass="25634">MAYLIEWQVKAAIMVALMVIVFALFLSKDALFNRNRIWLLSTLFVPWIIPLLAMPLSVKSILFAPEAELDLTTLSIPVTVQANTTVKAASVFDWSYLLMAVYILISLVFVVRLLWGYAFLLKLKGKSKKLKENGFNLYLLEDREINPFSFFQSVFVPQSVMEQNDRDHILNHEQTHCRQWHSVDITLAEWMLILQWWNPFAWWLRKLIAQNHEFCVDKA</sequence>
<feature type="transmembrane region" description="Helical" evidence="1">
    <location>
        <begin position="96"/>
        <end position="121"/>
    </location>
</feature>
<feature type="transmembrane region" description="Helical" evidence="1">
    <location>
        <begin position="7"/>
        <end position="26"/>
    </location>
</feature>
<feature type="non-terminal residue" evidence="2">
    <location>
        <position position="219"/>
    </location>
</feature>
<proteinExistence type="predicted"/>
<gene>
    <name evidence="2" type="ORF">KEM10_12265</name>
</gene>
<reference evidence="2 3" key="1">
    <citation type="journal article" date="2015" name="Int. J. Syst. Evol. Microbiol.">
        <title>Carboxylicivirga linearis sp. nov., isolated from a sea cucumber culture pond.</title>
        <authorList>
            <person name="Wang F.Q."/>
            <person name="Zhou Y.X."/>
            <person name="Lin X.Z."/>
            <person name="Chen G.J."/>
            <person name="Du Z.J."/>
        </authorList>
    </citation>
    <scope>NUCLEOTIDE SEQUENCE [LARGE SCALE GENOMIC DNA]</scope>
    <source>
        <strain evidence="2 3">FB218</strain>
    </source>
</reference>
<keyword evidence="1" id="KW-0472">Membrane</keyword>
<evidence type="ECO:0000313" key="2">
    <source>
        <dbReference type="EMBL" id="MBS2099057.1"/>
    </source>
</evidence>
<evidence type="ECO:0000313" key="3">
    <source>
        <dbReference type="Proteomes" id="UP000708576"/>
    </source>
</evidence>
<comment type="caution">
    <text evidence="2">The sequence shown here is derived from an EMBL/GenBank/DDBJ whole genome shotgun (WGS) entry which is preliminary data.</text>
</comment>
<feature type="transmembrane region" description="Helical" evidence="1">
    <location>
        <begin position="38"/>
        <end position="58"/>
    </location>
</feature>
<dbReference type="RefSeq" id="WP_212216295.1">
    <property type="nucleotide sequence ID" value="NZ_JAGUCO010000007.1"/>
</dbReference>
<dbReference type="Proteomes" id="UP000708576">
    <property type="component" value="Unassembled WGS sequence"/>
</dbReference>